<feature type="non-terminal residue" evidence="2">
    <location>
        <position position="1"/>
    </location>
</feature>
<sequence length="73" mass="8351">GWMTSTMMVLSCSWRSQSHQTPTGRKGHKNKRTNRESRERNRELPSLNGAPESKKRKTDEPVTLEVNAELIVS</sequence>
<evidence type="ECO:0000313" key="2">
    <source>
        <dbReference type="EMBL" id="SBP79992.1"/>
    </source>
</evidence>
<reference evidence="2" key="2">
    <citation type="submission" date="2016-06" db="EMBL/GenBank/DDBJ databases">
        <title>The genome of a short-lived fish provides insights into sex chromosome evolution and the genetic control of aging.</title>
        <authorList>
            <person name="Reichwald K."/>
            <person name="Felder M."/>
            <person name="Petzold A."/>
            <person name="Koch P."/>
            <person name="Groth M."/>
            <person name="Platzer M."/>
        </authorList>
    </citation>
    <scope>NUCLEOTIDE SEQUENCE</scope>
    <source>
        <tissue evidence="2">Brain</tissue>
    </source>
</reference>
<accession>A0A1A8CJM8</accession>
<dbReference type="EMBL" id="HADZ01016051">
    <property type="protein sequence ID" value="SBP79992.1"/>
    <property type="molecule type" value="Transcribed_RNA"/>
</dbReference>
<dbReference type="AlphaFoldDB" id="A0A1A8CJM8"/>
<feature type="region of interest" description="Disordered" evidence="1">
    <location>
        <begin position="1"/>
        <end position="61"/>
    </location>
</feature>
<feature type="non-terminal residue" evidence="2">
    <location>
        <position position="73"/>
    </location>
</feature>
<organism evidence="2">
    <name type="scientific">Nothobranchius kadleci</name>
    <name type="common">African annual killifish</name>
    <dbReference type="NCBI Taxonomy" id="1051664"/>
    <lineage>
        <taxon>Eukaryota</taxon>
        <taxon>Metazoa</taxon>
        <taxon>Chordata</taxon>
        <taxon>Craniata</taxon>
        <taxon>Vertebrata</taxon>
        <taxon>Euteleostomi</taxon>
        <taxon>Actinopterygii</taxon>
        <taxon>Neopterygii</taxon>
        <taxon>Teleostei</taxon>
        <taxon>Neoteleostei</taxon>
        <taxon>Acanthomorphata</taxon>
        <taxon>Ovalentaria</taxon>
        <taxon>Atherinomorphae</taxon>
        <taxon>Cyprinodontiformes</taxon>
        <taxon>Nothobranchiidae</taxon>
        <taxon>Nothobranchius</taxon>
    </lineage>
</organism>
<gene>
    <name evidence="2" type="primary">CIITA</name>
</gene>
<feature type="compositionally biased region" description="Polar residues" evidence="1">
    <location>
        <begin position="1"/>
        <end position="23"/>
    </location>
</feature>
<evidence type="ECO:0000256" key="1">
    <source>
        <dbReference type="SAM" id="MobiDB-lite"/>
    </source>
</evidence>
<reference evidence="2" key="1">
    <citation type="submission" date="2016-05" db="EMBL/GenBank/DDBJ databases">
        <authorList>
            <person name="Lavstsen T."/>
            <person name="Jespersen J.S."/>
        </authorList>
    </citation>
    <scope>NUCLEOTIDE SEQUENCE</scope>
    <source>
        <tissue evidence="2">Brain</tissue>
    </source>
</reference>
<proteinExistence type="predicted"/>
<name>A0A1A8CJM8_NOTKA</name>
<feature type="compositionally biased region" description="Basic and acidic residues" evidence="1">
    <location>
        <begin position="33"/>
        <end position="43"/>
    </location>
</feature>
<protein>
    <submittedName>
        <fullName evidence="2">Class II, major histocompatibility complex, transactivator</fullName>
    </submittedName>
</protein>